<evidence type="ECO:0000313" key="2">
    <source>
        <dbReference type="Proteomes" id="UP001374584"/>
    </source>
</evidence>
<organism evidence="1 2">
    <name type="scientific">Phaseolus coccineus</name>
    <name type="common">Scarlet runner bean</name>
    <name type="synonym">Phaseolus multiflorus</name>
    <dbReference type="NCBI Taxonomy" id="3886"/>
    <lineage>
        <taxon>Eukaryota</taxon>
        <taxon>Viridiplantae</taxon>
        <taxon>Streptophyta</taxon>
        <taxon>Embryophyta</taxon>
        <taxon>Tracheophyta</taxon>
        <taxon>Spermatophyta</taxon>
        <taxon>Magnoliopsida</taxon>
        <taxon>eudicotyledons</taxon>
        <taxon>Gunneridae</taxon>
        <taxon>Pentapetalae</taxon>
        <taxon>rosids</taxon>
        <taxon>fabids</taxon>
        <taxon>Fabales</taxon>
        <taxon>Fabaceae</taxon>
        <taxon>Papilionoideae</taxon>
        <taxon>50 kb inversion clade</taxon>
        <taxon>NPAAA clade</taxon>
        <taxon>indigoferoid/millettioid clade</taxon>
        <taxon>Phaseoleae</taxon>
        <taxon>Phaseolus</taxon>
    </lineage>
</organism>
<accession>A0AAN9RNR8</accession>
<dbReference type="EMBL" id="JAYMYR010000003">
    <property type="protein sequence ID" value="KAK7372918.1"/>
    <property type="molecule type" value="Genomic_DNA"/>
</dbReference>
<dbReference type="AlphaFoldDB" id="A0AAN9RNR8"/>
<reference evidence="1 2" key="1">
    <citation type="submission" date="2024-01" db="EMBL/GenBank/DDBJ databases">
        <title>The genomes of 5 underutilized Papilionoideae crops provide insights into root nodulation and disease resistanc.</title>
        <authorList>
            <person name="Jiang F."/>
        </authorList>
    </citation>
    <scope>NUCLEOTIDE SEQUENCE [LARGE SCALE GENOMIC DNA]</scope>
    <source>
        <strain evidence="1">JINMINGXINNONG_FW02</strain>
        <tissue evidence="1">Leaves</tissue>
    </source>
</reference>
<gene>
    <name evidence="1" type="ORF">VNO80_06308</name>
</gene>
<evidence type="ECO:0000313" key="1">
    <source>
        <dbReference type="EMBL" id="KAK7372918.1"/>
    </source>
</evidence>
<proteinExistence type="predicted"/>
<dbReference type="Proteomes" id="UP001374584">
    <property type="component" value="Unassembled WGS sequence"/>
</dbReference>
<comment type="caution">
    <text evidence="1">The sequence shown here is derived from an EMBL/GenBank/DDBJ whole genome shotgun (WGS) entry which is preliminary data.</text>
</comment>
<sequence length="164" mass="18262">MLTQQPVTTSQPALYSDNATYMPLFLSPPSPLVSFSISPGVTPIVVAIYPPCDSTSFTCKNGELKYFWVEYSLTGLASSYSFDLFLDLASRVGRIHLDFLFIAERENGITIYGWSGNNRKVPFTTKDRSRVSTIRCMKYDKFGVVSGYLGLGNSTLKMIHLYGP</sequence>
<keyword evidence="2" id="KW-1185">Reference proteome</keyword>
<name>A0AAN9RNR8_PHACN</name>
<protein>
    <submittedName>
        <fullName evidence="1">Uncharacterized protein</fullName>
    </submittedName>
</protein>